<dbReference type="OrthoDB" id="9775851at2"/>
<evidence type="ECO:0000256" key="2">
    <source>
        <dbReference type="ARBA" id="ARBA00022801"/>
    </source>
</evidence>
<reference evidence="6 8" key="2">
    <citation type="submission" date="2019-04" db="EMBL/GenBank/DDBJ databases">
        <title>Genomic characterization of Staphylococcus petrasii strains.</title>
        <authorList>
            <person name="Vrbovska V."/>
            <person name="Kovarovic V."/>
            <person name="Maslanova I."/>
            <person name="Indrakova A."/>
            <person name="Petras P."/>
            <person name="Sedo O."/>
            <person name="Svec P."/>
            <person name="Fisarova L."/>
            <person name="Sedlacek I."/>
            <person name="Doskar J."/>
            <person name="Pantucek R."/>
        </authorList>
    </citation>
    <scope>NUCLEOTIDE SEQUENCE [LARGE SCALE GENOMIC DNA]</scope>
    <source>
        <strain evidence="6 8">P5404</strain>
    </source>
</reference>
<dbReference type="InterPro" id="IPR002018">
    <property type="entry name" value="CarbesteraseB"/>
</dbReference>
<dbReference type="PANTHER" id="PTHR45237">
    <property type="entry name" value="POSSIBLE PARA-NITROBENZYL ESTERASE"/>
    <property type="match status" value="1"/>
</dbReference>
<dbReference type="AlphaFoldDB" id="A0A380FW28"/>
<accession>A0A380FW28</accession>
<evidence type="ECO:0000313" key="5">
    <source>
        <dbReference type="EMBL" id="SUM43044.1"/>
    </source>
</evidence>
<dbReference type="RefSeq" id="WP_103298432.1">
    <property type="nucleotide sequence ID" value="NZ_PPQT01000078.1"/>
</dbReference>
<evidence type="ECO:0000256" key="1">
    <source>
        <dbReference type="ARBA" id="ARBA00005964"/>
    </source>
</evidence>
<dbReference type="PROSITE" id="PS00122">
    <property type="entry name" value="CARBOXYLESTERASE_B_1"/>
    <property type="match status" value="1"/>
</dbReference>
<dbReference type="EMBL" id="SRLS01000012">
    <property type="protein sequence ID" value="TGE16735.1"/>
    <property type="molecule type" value="Genomic_DNA"/>
</dbReference>
<evidence type="ECO:0000259" key="4">
    <source>
        <dbReference type="Pfam" id="PF00135"/>
    </source>
</evidence>
<proteinExistence type="inferred from homology"/>
<organism evidence="5 7">
    <name type="scientific">Staphylococcus petrasii</name>
    <dbReference type="NCBI Taxonomy" id="1276936"/>
    <lineage>
        <taxon>Bacteria</taxon>
        <taxon>Bacillati</taxon>
        <taxon>Bacillota</taxon>
        <taxon>Bacilli</taxon>
        <taxon>Bacillales</taxon>
        <taxon>Staphylococcaceae</taxon>
        <taxon>Staphylococcus</taxon>
    </lineage>
</organism>
<dbReference type="PANTHER" id="PTHR45237:SF2">
    <property type="entry name" value="POSSIBLE PARA-NITROBENZYL ESTERASE"/>
    <property type="match status" value="1"/>
</dbReference>
<dbReference type="EC" id="3.1.1.-" evidence="3"/>
<dbReference type="GO" id="GO:0016787">
    <property type="term" value="F:hydrolase activity"/>
    <property type="evidence" value="ECO:0007669"/>
    <property type="project" value="UniProtKB-KW"/>
</dbReference>
<dbReference type="EMBL" id="UHDO01000001">
    <property type="protein sequence ID" value="SUM43044.1"/>
    <property type="molecule type" value="Genomic_DNA"/>
</dbReference>
<dbReference type="Gene3D" id="3.40.50.1820">
    <property type="entry name" value="alpha/beta hydrolase"/>
    <property type="match status" value="1"/>
</dbReference>
<protein>
    <recommendedName>
        <fullName evidence="3">Carboxylic ester hydrolase</fullName>
        <ecNumber evidence="3">3.1.1.-</ecNumber>
    </recommendedName>
</protein>
<dbReference type="PROSITE" id="PS00941">
    <property type="entry name" value="CARBOXYLESTERASE_B_2"/>
    <property type="match status" value="1"/>
</dbReference>
<keyword evidence="2 3" id="KW-0378">Hydrolase</keyword>
<evidence type="ECO:0000256" key="3">
    <source>
        <dbReference type="RuleBase" id="RU361235"/>
    </source>
</evidence>
<dbReference type="Pfam" id="PF00135">
    <property type="entry name" value="COesterase"/>
    <property type="match status" value="1"/>
</dbReference>
<dbReference type="Proteomes" id="UP000297598">
    <property type="component" value="Unassembled WGS sequence"/>
</dbReference>
<evidence type="ECO:0000313" key="8">
    <source>
        <dbReference type="Proteomes" id="UP000297598"/>
    </source>
</evidence>
<keyword evidence="8" id="KW-1185">Reference proteome</keyword>
<feature type="domain" description="Carboxylesterase type B" evidence="4">
    <location>
        <begin position="8"/>
        <end position="430"/>
    </location>
</feature>
<sequence>MVTVTTTSRNIHGISEDGIVKFLGIPYAYPPTQHRRFKHSKLFTSWDGDIEATHFRAIPPQPYNKLETFFSSENVTFSQNEDCLYLNIWMQNNKNTNKPVIIYFYGGGFVNGHGSAELYTPESIVQLHDVIVVTFNYRLGALGFLDWSYFNEMFDKNNGLSDQINALKWVHHYIESFGGDSQNVTLMGQSAGSMSIMALMQMPELDMLYQKVMLLSGTLRLDKEETGYLKAQHFHKLIDTHFLNKKLEDLTVSDILELQALDEASRGKSKGLELIYAPIEDDCMTRPLSKFKKPVVIGVTNDEGDCYIRNESRKLEPSRFVEVMALNDINVKEIEAQTGKQQAQLVTDLYFKAPALQLLDTLSHSTRWFLRFDWHLPTSSEFNSAYHILDLVFWFGKMNILKAHGIKNLTSETKLSEQMISDLVTFAKSDIMPWQPYHSNNKEPYIYK</sequence>
<comment type="similarity">
    <text evidence="1 3">Belongs to the type-B carboxylesterase/lipase family.</text>
</comment>
<evidence type="ECO:0000313" key="6">
    <source>
        <dbReference type="EMBL" id="TGE16735.1"/>
    </source>
</evidence>
<dbReference type="InterPro" id="IPR019819">
    <property type="entry name" value="Carboxylesterase_B_CS"/>
</dbReference>
<dbReference type="SUPFAM" id="SSF53474">
    <property type="entry name" value="alpha/beta-Hydrolases"/>
    <property type="match status" value="1"/>
</dbReference>
<gene>
    <name evidence="5" type="primary">pnbA</name>
    <name evidence="6" type="ORF">BJR09_08510</name>
    <name evidence="5" type="ORF">NCTC13830_00569</name>
</gene>
<evidence type="ECO:0000313" key="7">
    <source>
        <dbReference type="Proteomes" id="UP000254047"/>
    </source>
</evidence>
<reference evidence="5 7" key="1">
    <citation type="submission" date="2018-06" db="EMBL/GenBank/DDBJ databases">
        <authorList>
            <consortium name="Pathogen Informatics"/>
            <person name="Doyle S."/>
        </authorList>
    </citation>
    <scope>NUCLEOTIDE SEQUENCE [LARGE SCALE GENOMIC DNA]</scope>
    <source>
        <strain evidence="5 7">NCTC13830</strain>
    </source>
</reference>
<dbReference type="InterPro" id="IPR019826">
    <property type="entry name" value="Carboxylesterase_B_AS"/>
</dbReference>
<dbReference type="InterPro" id="IPR029058">
    <property type="entry name" value="AB_hydrolase_fold"/>
</dbReference>
<name>A0A380FW28_9STAP</name>
<dbReference type="Proteomes" id="UP000254047">
    <property type="component" value="Unassembled WGS sequence"/>
</dbReference>